<feature type="region of interest" description="Disordered" evidence="2">
    <location>
        <begin position="3599"/>
        <end position="4098"/>
    </location>
</feature>
<feature type="region of interest" description="Disordered" evidence="2">
    <location>
        <begin position="2238"/>
        <end position="2371"/>
    </location>
</feature>
<feature type="region of interest" description="Disordered" evidence="2">
    <location>
        <begin position="3096"/>
        <end position="3415"/>
    </location>
</feature>
<feature type="compositionally biased region" description="Polar residues" evidence="2">
    <location>
        <begin position="3618"/>
        <end position="3635"/>
    </location>
</feature>
<feature type="region of interest" description="Disordered" evidence="2">
    <location>
        <begin position="882"/>
        <end position="1061"/>
    </location>
</feature>
<feature type="compositionally biased region" description="Basic and acidic residues" evidence="2">
    <location>
        <begin position="3714"/>
        <end position="3724"/>
    </location>
</feature>
<feature type="region of interest" description="Disordered" evidence="2">
    <location>
        <begin position="5166"/>
        <end position="5543"/>
    </location>
</feature>
<feature type="region of interest" description="Disordered" evidence="2">
    <location>
        <begin position="1242"/>
        <end position="1279"/>
    </location>
</feature>
<feature type="compositionally biased region" description="Basic and acidic residues" evidence="2">
    <location>
        <begin position="4704"/>
        <end position="4719"/>
    </location>
</feature>
<feature type="compositionally biased region" description="Polar residues" evidence="2">
    <location>
        <begin position="2283"/>
        <end position="2293"/>
    </location>
</feature>
<feature type="compositionally biased region" description="Basic residues" evidence="2">
    <location>
        <begin position="3771"/>
        <end position="3780"/>
    </location>
</feature>
<feature type="compositionally biased region" description="Low complexity" evidence="2">
    <location>
        <begin position="586"/>
        <end position="600"/>
    </location>
</feature>
<feature type="compositionally biased region" description="Polar residues" evidence="2">
    <location>
        <begin position="882"/>
        <end position="892"/>
    </location>
</feature>
<dbReference type="EMBL" id="KN847043">
    <property type="protein sequence ID" value="KIW26609.1"/>
    <property type="molecule type" value="Genomic_DNA"/>
</dbReference>
<feature type="compositionally biased region" description="Basic residues" evidence="2">
    <location>
        <begin position="5216"/>
        <end position="5234"/>
    </location>
</feature>
<feature type="compositionally biased region" description="Polar residues" evidence="2">
    <location>
        <begin position="2348"/>
        <end position="2362"/>
    </location>
</feature>
<feature type="compositionally biased region" description="Basic and acidic residues" evidence="2">
    <location>
        <begin position="2017"/>
        <end position="2026"/>
    </location>
</feature>
<feature type="compositionally biased region" description="Polar residues" evidence="2">
    <location>
        <begin position="3122"/>
        <end position="3142"/>
    </location>
</feature>
<feature type="compositionally biased region" description="Polar residues" evidence="2">
    <location>
        <begin position="5063"/>
        <end position="5075"/>
    </location>
</feature>
<feature type="compositionally biased region" description="Polar residues" evidence="2">
    <location>
        <begin position="4997"/>
        <end position="5007"/>
    </location>
</feature>
<feature type="region of interest" description="Disordered" evidence="2">
    <location>
        <begin position="671"/>
        <end position="726"/>
    </location>
</feature>
<feature type="compositionally biased region" description="Polar residues" evidence="2">
    <location>
        <begin position="5567"/>
        <end position="5583"/>
    </location>
</feature>
<feature type="compositionally biased region" description="Polar residues" evidence="2">
    <location>
        <begin position="5105"/>
        <end position="5130"/>
    </location>
</feature>
<feature type="compositionally biased region" description="Basic and acidic residues" evidence="2">
    <location>
        <begin position="771"/>
        <end position="787"/>
    </location>
</feature>
<feature type="region of interest" description="Disordered" evidence="2">
    <location>
        <begin position="4403"/>
        <end position="4954"/>
    </location>
</feature>
<feature type="compositionally biased region" description="Basic residues" evidence="2">
    <location>
        <begin position="4619"/>
        <end position="4631"/>
    </location>
</feature>
<feature type="compositionally biased region" description="Basic and acidic residues" evidence="2">
    <location>
        <begin position="22"/>
        <end position="31"/>
    </location>
</feature>
<feature type="region of interest" description="Disordered" evidence="2">
    <location>
        <begin position="4241"/>
        <end position="4341"/>
    </location>
</feature>
<dbReference type="GeneID" id="27345622"/>
<feature type="compositionally biased region" description="Polar residues" evidence="2">
    <location>
        <begin position="3781"/>
        <end position="3793"/>
    </location>
</feature>
<keyword evidence="1" id="KW-0175">Coiled coil</keyword>
<accession>A0A0D2CSN4</accession>
<feature type="compositionally biased region" description="Basic residues" evidence="2">
    <location>
        <begin position="4545"/>
        <end position="4555"/>
    </location>
</feature>
<feature type="compositionally biased region" description="Polar residues" evidence="2">
    <location>
        <begin position="3015"/>
        <end position="3024"/>
    </location>
</feature>
<feature type="compositionally biased region" description="Basic residues" evidence="2">
    <location>
        <begin position="2781"/>
        <end position="2794"/>
    </location>
</feature>
<feature type="compositionally biased region" description="Polar residues" evidence="2">
    <location>
        <begin position="3276"/>
        <end position="3295"/>
    </location>
</feature>
<feature type="region of interest" description="Disordered" evidence="2">
    <location>
        <begin position="2440"/>
        <end position="2594"/>
    </location>
</feature>
<feature type="compositionally biased region" description="Polar residues" evidence="2">
    <location>
        <begin position="37"/>
        <end position="51"/>
    </location>
</feature>
<feature type="region of interest" description="Disordered" evidence="2">
    <location>
        <begin position="3448"/>
        <end position="3549"/>
    </location>
</feature>
<feature type="region of interest" description="Disordered" evidence="2">
    <location>
        <begin position="4986"/>
        <end position="5007"/>
    </location>
</feature>
<feature type="region of interest" description="Disordered" evidence="2">
    <location>
        <begin position="5634"/>
        <end position="5662"/>
    </location>
</feature>
<feature type="compositionally biased region" description="Basic and acidic residues" evidence="2">
    <location>
        <begin position="4567"/>
        <end position="4577"/>
    </location>
</feature>
<feature type="compositionally biased region" description="Basic and acidic residues" evidence="2">
    <location>
        <begin position="4048"/>
        <end position="4068"/>
    </location>
</feature>
<feature type="compositionally biased region" description="Polar residues" evidence="2">
    <location>
        <begin position="4272"/>
        <end position="4285"/>
    </location>
</feature>
<feature type="region of interest" description="Disordered" evidence="2">
    <location>
        <begin position="3010"/>
        <end position="3042"/>
    </location>
</feature>
<feature type="region of interest" description="Disordered" evidence="2">
    <location>
        <begin position="6170"/>
        <end position="6191"/>
    </location>
</feature>
<dbReference type="InterPro" id="IPR053268">
    <property type="entry name" value="Woronin_anchor"/>
</dbReference>
<feature type="compositionally biased region" description="Polar residues" evidence="2">
    <location>
        <begin position="470"/>
        <end position="479"/>
    </location>
</feature>
<feature type="region of interest" description="Disordered" evidence="2">
    <location>
        <begin position="2763"/>
        <end position="2926"/>
    </location>
</feature>
<feature type="compositionally biased region" description="Basic residues" evidence="2">
    <location>
        <begin position="3160"/>
        <end position="3171"/>
    </location>
</feature>
<feature type="compositionally biased region" description="Basic and acidic residues" evidence="2">
    <location>
        <begin position="73"/>
        <end position="143"/>
    </location>
</feature>
<feature type="compositionally biased region" description="Basic and acidic residues" evidence="2">
    <location>
        <begin position="753"/>
        <end position="764"/>
    </location>
</feature>
<feature type="compositionally biased region" description="Low complexity" evidence="2">
    <location>
        <begin position="4859"/>
        <end position="4876"/>
    </location>
</feature>
<feature type="compositionally biased region" description="Polar residues" evidence="2">
    <location>
        <begin position="3492"/>
        <end position="3506"/>
    </location>
</feature>
<feature type="compositionally biased region" description="Basic residues" evidence="2">
    <location>
        <begin position="624"/>
        <end position="643"/>
    </location>
</feature>
<feature type="region of interest" description="Disordered" evidence="2">
    <location>
        <begin position="5050"/>
        <end position="5154"/>
    </location>
</feature>
<feature type="compositionally biased region" description="Basic and acidic residues" evidence="2">
    <location>
        <begin position="4453"/>
        <end position="4463"/>
    </location>
</feature>
<dbReference type="VEuPathDB" id="FungiDB:PV07_06428"/>
<feature type="compositionally biased region" description="Basic and acidic residues" evidence="2">
    <location>
        <begin position="2129"/>
        <end position="2146"/>
    </location>
</feature>
<dbReference type="PANTHER" id="PTHR40641:SF2">
    <property type="entry name" value="INVOLUCRIN REPEAT PROTEIN"/>
    <property type="match status" value="1"/>
</dbReference>
<feature type="region of interest" description="Disordered" evidence="2">
    <location>
        <begin position="2967"/>
        <end position="2996"/>
    </location>
</feature>
<feature type="compositionally biased region" description="Basic and acidic residues" evidence="2">
    <location>
        <begin position="3848"/>
        <end position="3863"/>
    </location>
</feature>
<feature type="compositionally biased region" description="Basic and acidic residues" evidence="2">
    <location>
        <begin position="1572"/>
        <end position="1582"/>
    </location>
</feature>
<dbReference type="HOGENOM" id="CLU_000055_0_0_1"/>
<feature type="compositionally biased region" description="Basic and acidic residues" evidence="2">
    <location>
        <begin position="2064"/>
        <end position="2076"/>
    </location>
</feature>
<feature type="compositionally biased region" description="Polar residues" evidence="2">
    <location>
        <begin position="5483"/>
        <end position="5506"/>
    </location>
</feature>
<feature type="region of interest" description="Disordered" evidence="2">
    <location>
        <begin position="1935"/>
        <end position="1954"/>
    </location>
</feature>
<feature type="region of interest" description="Disordered" evidence="2">
    <location>
        <begin position="624"/>
        <end position="645"/>
    </location>
</feature>
<feature type="region of interest" description="Disordered" evidence="2">
    <location>
        <begin position="1572"/>
        <end position="1894"/>
    </location>
</feature>
<feature type="compositionally biased region" description="Basic residues" evidence="2">
    <location>
        <begin position="4126"/>
        <end position="4137"/>
    </location>
</feature>
<feature type="region of interest" description="Disordered" evidence="2">
    <location>
        <begin position="1968"/>
        <end position="2026"/>
    </location>
</feature>
<reference evidence="3 4" key="1">
    <citation type="submission" date="2015-01" db="EMBL/GenBank/DDBJ databases">
        <title>The Genome Sequence of Cladophialophora immunda CBS83496.</title>
        <authorList>
            <consortium name="The Broad Institute Genomics Platform"/>
            <person name="Cuomo C."/>
            <person name="de Hoog S."/>
            <person name="Gorbushina A."/>
            <person name="Stielow B."/>
            <person name="Teixiera M."/>
            <person name="Abouelleil A."/>
            <person name="Chapman S.B."/>
            <person name="Priest M."/>
            <person name="Young S.K."/>
            <person name="Wortman J."/>
            <person name="Nusbaum C."/>
            <person name="Birren B."/>
        </authorList>
    </citation>
    <scope>NUCLEOTIDE SEQUENCE [LARGE SCALE GENOMIC DNA]</scope>
    <source>
        <strain evidence="3 4">CBS 83496</strain>
    </source>
</reference>
<feature type="region of interest" description="Disordered" evidence="2">
    <location>
        <begin position="5558"/>
        <end position="5611"/>
    </location>
</feature>
<feature type="compositionally biased region" description="Low complexity" evidence="2">
    <location>
        <begin position="2189"/>
        <end position="2199"/>
    </location>
</feature>
<feature type="compositionally biased region" description="Low complexity" evidence="2">
    <location>
        <begin position="1326"/>
        <end position="1342"/>
    </location>
</feature>
<feature type="compositionally biased region" description="Basic and acidic residues" evidence="2">
    <location>
        <begin position="1765"/>
        <end position="1781"/>
    </location>
</feature>
<feature type="compositionally biased region" description="Basic and acidic residues" evidence="2">
    <location>
        <begin position="2104"/>
        <end position="2117"/>
    </location>
</feature>
<feature type="region of interest" description="Disordered" evidence="2">
    <location>
        <begin position="1"/>
        <end position="172"/>
    </location>
</feature>
<feature type="region of interest" description="Disordered" evidence="2">
    <location>
        <begin position="2622"/>
        <end position="2739"/>
    </location>
</feature>
<feature type="compositionally biased region" description="Polar residues" evidence="2">
    <location>
        <begin position="981"/>
        <end position="992"/>
    </location>
</feature>
<feature type="compositionally biased region" description="Basic residues" evidence="2">
    <location>
        <begin position="2664"/>
        <end position="2674"/>
    </location>
</feature>
<feature type="compositionally biased region" description="Polar residues" evidence="2">
    <location>
        <begin position="4877"/>
        <end position="4894"/>
    </location>
</feature>
<feature type="compositionally biased region" description="Low complexity" evidence="2">
    <location>
        <begin position="2816"/>
        <end position="2827"/>
    </location>
</feature>
<feature type="region of interest" description="Disordered" evidence="2">
    <location>
        <begin position="1103"/>
        <end position="1163"/>
    </location>
</feature>
<feature type="region of interest" description="Disordered" evidence="2">
    <location>
        <begin position="374"/>
        <end position="396"/>
    </location>
</feature>
<feature type="compositionally biased region" description="Basic and acidic residues" evidence="2">
    <location>
        <begin position="5133"/>
        <end position="5144"/>
    </location>
</feature>
<proteinExistence type="predicted"/>
<evidence type="ECO:0000256" key="2">
    <source>
        <dbReference type="SAM" id="MobiDB-lite"/>
    </source>
</evidence>
<feature type="compositionally biased region" description="Basic residues" evidence="2">
    <location>
        <begin position="3947"/>
        <end position="3957"/>
    </location>
</feature>
<feature type="compositionally biased region" description="Basic and acidic residues" evidence="2">
    <location>
        <begin position="1345"/>
        <end position="1366"/>
    </location>
</feature>
<sequence>MKKSSSGRHRAGSEASSRSQRPRNDDQDSTKARSTADAMTTSSSRPKSGRSNYYEPDATYATTITDEPSQISDRYRNDSRKELQSSDTRKRSSKTDGRTKYEKSRGDKEDNDSWKPRKEDSTRDSHKSSKSSGRERARVHRDNSASLPQNQFPGEFPATYSEPYRPPGLAAEYYGDNGESVAFQPGVRPNAPNIVTSAEQAHLLEPTVEAKPPPEPSSMGQVGAAASYFGHADYDGNFGSQTTPSKPPQRLSLGSDKPPKHSYYGASPRSSPVHQGSHAPTFGLPPGPIGSYPSSGTAAIGEAAEYYAGGGGGGGGGTSASVWQTPNRPLPGSQTTSTPYSAPAGIGGSHQHSTAALYGGAAALAGAAAGAYVSGHSHHQHPSGQLQPSTNLAGPAHGYPLSQNTQMHHAHRHKHQGLFGRFIDWWRDPEAVARFEEYTETIGVCKYCFDPMSSPADAPRRHDYRRRRQSPGNRYGSTTRVDKIYRHSSDENLRKHSSIKKKMAVGGLTGYGAAKLGQAITKQKHDFDDTYSVKSGRPVNQSRVSFQEEQQFQRYDDAGFERPQSRQRASRSKTSSTQRGHHGRRSSSSSSNSSSRPISHGAALSAGLGAAGVAVGAAALNAGFRRRSKSRSRSPSSRKKYFSKRVSPMHSYVDLSATNDAAAGGLLSFFTSPSANSRKGKKPKGLFNFSNASSSSSDADLRFGEGTVRRKTSKKRLRERQGRQHRNDSVTAMEDLVNTGTALADEANWRERKGRQKYEADKHTGLGGRLADGRRISMADHETHGGPDDEWYDTDGGGDSETSVDMAMAYGGRSSASQSREHLPQAGRASVPGYNFREADQRQYHNSLGQANNGSAPSFPISTVETAALAGAAGALGGWTASNALSQESKPPTYSALDPMRELEPRPLSDPPSKTASHEPTRVSSTTVPLQQPQPMVPLAPFIDHNISEGIQFGEQTRQTGRRTSSYTARDSKPAKIPSQGPRSSVNFNSSDEQLESGERASGRDKRRMVSFGENDGRKLDDAAISMESTQKPAVSLRDETSPRPKRSHDVRSSSFDADDRVAEIDRELERLYQEHQKAEKRKQESGLKKAVVGAAAAVAVASIASKGNKSRSREEDTPTRKSNLKKTREKDATSSPETQQERIARMAAHRVRSTPSPVQHDDYSAFFVPTEIKEHLKEHNDKSEHRDDFGATVVEIVPGVPKPSSSHPFDPFTYRQFGLELDDDPLLHPWPVPILALVEPTPPGSRVQSVKGDETPIIEPKSKEEPDDIGEPLERRESKVTWGNHDTYVYDVVTPEYERSDYGPDTHLQGQKTTGISSPDDVTEEPISIPEESQERPSPSRAWTLDEKEAEKLEKEVPVVDDRPQISRAWTVDDKEAEELVQEIPERQPENTPGNTHYGTEDQHNPRDTTSSINGGTEERHGDYFPAEMDETSGKKAFYQTPFPETVSDLSPIGGYPTTVSPETKSRTVLALEDGGGRSDEGMRDKDNTSTAVRLSKSDRRRRERSSSSADAFRPFPSHQDPSGLSEDLTPAQPLRVTDNDRDLENKSAAGGPSALGLGIATSVLLATDQVMKDSAQHDENDSANGGKDQFSRPEGLTTLTDRKSQHPRSISKGGYHSDPEEWEHSREKPKRSKTGSKSEVGEKTTRKSKSRRTADSADFEPLRRSRTDDDLYENERSGRSPRYSNGDHDEKPTISRSSKGEERTSRGRLRKDSDGYHESDNRSVAGSTSDSRTKKESGGFFSNLFSSNKSDVSTSSKKSSKSSKSESRADQDRYDGSESRRKRRSKDKAGFDDVASAISEPPGRSRRSPDRQTVHDGQKEASNEQTVDDGFVSAEETAGTPVKDIADQESFLASRPEMPQPMVMDIPMGSDGVSGPRSERETSSTPNTTASIHAQGTTLYTEGEHNAASLTALIEGDRSGTLPTEAGAGVVEEMQSPEERFSAPFPPPATSRRLSAIRTGDILSSPMVASSPTAVPLHFRRPPISPTNQRFSMSSPVMSPSSPLTTPRTRQGRPKSTEFRSSKEFRPLYLVERRNYARNPASELAEEYPSLPSSKTSSTHPSMEDLRAEAHLQDQPESFTSSRISSEVFREHGRRHSYSYWHDGEKRRESPDYLDSRSATPVPGEAQRARDQEKKPKPKYEFHSPSELLQDPAFFHDVVPVDEDVVPHSPLPSVASTDADQDYMSARSRSLSPTGTRSRSRGRRSASTPRSTSASWRTGIATAAAGALVGSALAAAAHRGLKESQEIPGEEAETPRKPGSLAEVFTEVAPASEPRAVNATGAGNETTFQQPSEDKSTHTTSDLPRDDLHRDAESQAPTRGALSSDAWRDVFTAIHKRRIDPDVITDRNTAVNTESDSGSLQKPYAHDHVSPSKLEGMVLAQSWDGLPLDPSEVAEESIISPEKVARLEKESGENHEATLLAQSTAVEPFHRALSLEKQTGPIEGSQEGLGLQTKSFEEEATRPSDGLKSQEAADSIEGARLTSSETFPLMVQANREQADVETNNTEPKDVFTSDIQDVEDFTSGVDDAFEDATDMQPTGTAPELESETLAQPEAAHTVDVEEQNVASVQAAPGRSLAGDEASDTARPSLDPLEEAFKEAMEARGLTAGATVEAAYQAFQPEIPDVGGTQLSTIREEGEATASSSEQVSGSTEREAPSGSSKKERRKQKKAKKALTLDNPMESDSAPAEVGHSLQPAIEERQDLQTGEPILSGELTKEPSPAGETPNPFGDDFEIEASELKVPHGDVKADSNVFVAPGAAIGKIALSSTPDDDTSVPNSKKGRKGKKEKKKRSQSYSWDDVDPTQPGESALAVEPAAQQQPNAMAASDEPAPAISEGPGAPEMSVGSADTVQQESDYAPEMSSKSSKKKRSKRASVPFTIEETAGQISEEQPAGTMLSQESQPSTDQAAHMPSQTREPTFTEQMVREQVPVKETRSAPEPFVPQAIRVTSGVAPIHSSVDISIPEVAGDKAPQTPGAEDTQIGASLENKSDQNQTLDVCAAADSSEAEVPLAKQQLSGDNARTSADESEAAGPQIAPTDATVLVDPVTSTNETKQELKAVDTSLGLVPEVGVAQDEDAGKHLGLEFEANPAVAEGEQVHDKQEIAAPTLPAVVEERPEELLTTSNYDKGPATAQTPINETSPEGPPALEDEDIWGSATKRTRKDKKKKRAPASDHAEQSKSVQKVPFSDETVTKPGSSGARGDKKDTEIPTAPEPTGTLSLEDSELVEYEPRQDEDMFPVTTTKSKKDKKKKRASAFEGTEIPSSPQEGEIAGSIANSSIPKEGSTTEAPTTQEFAEVEPGPTTSLGREEPQDDIDGFSFSFKKKTKKSKAKAKKQRQSLLDDVAGSADDAGAENDKQLPTVLPTTPAAQIEGAGLATHPDKKTEAAQDLQSGDGKASPNVEDLNTGAVPQQPISVLPTEIAGSNEDAPEPADFAIDYHVDSLASLDVPKEMPPAPEPSLDKLPDEALQSDETTGGEAKVIESFADGTAAPETSTVETTKASIITGSRVVENPPPETAALVSPIEPTAEPPTEPPTDLANEPTTERTAELIFEPTTEAATDHISEFTAEHPSEHPPELNVDSAVEPEPLVEPIAEAVAGPITQASTETSIEAPIKTSAESTTGPLSEVNITTPTEAIMDTPAGLADEAGVKAGSEAVIKPPPSREPSAVPGDSEPMTEEDLNFSRKRSKKDKKNKKNKRQSTLTAETIQPGPETRENHTLADEPERDFDESTQGDISKSVFPEEDKQDAPAITKDIDEENIGSTYAMAKKDKKKKKRRSTQVADSPQLATKTDATDHSNSKSETMAESRPAETVTGELGPDSESMSGSALEATQPKGDVLTVEGDSENIRHEQPETSRHEDLAFTCTKSNKDKKRKKRQSNIESATPEPASEMSREEAFQPTANNVAEPFTIDETRALETVETLDGERNLPTPEDEAEERLPSTDKKKKNRKKGQKLKLDEASLTQDGEQVGLREDPYIESNVENRVKEQDVNLPETQPIPGPLTRREPAPAEAEDLVADTWTPEESTSIHLEGLSHQLQADDDVEESGKIPKDSKQDDSDVEKSLQKEFVPVKPVQNEAELLSEDGRRVPEMGNSLVSAPEDLTIAGVAETASTDPTFEQAGLFRKKTKKGKKNARQSTAEELEGQEAAKPPMGEDDSSPIPLEAAQPVTETEWPIPKKSKSKNGKRNSQQLVLDDSGAEPAPLAPEIEPATLKGSDEPILQTLPAAPDVWEAMTNQGAGIENWSVSKKNGRKKKRQATSTDVEGLSGSLEASTGSTPPAESEQSARKPSFSTFEGDVLSAPQTEDLTKEYRSDSAVVDANSKSIGDTARQDKTLMNPTPTLERTIMEVQDPAEATTGDVYTTALADIVQSDSQNFQPSNHLVADVPNTTLPEENRADIDTVIPDSLANDESRGTPVLTEGVDEVPTKLDTNSAHVEESSISDAQVFTESKQAHNTERDPPETPITTPAAQSHFKESAGPNAEEPFGIAKQRFQENLPPEPATGFPNRRPEAETISTSEVPSVAQEVNQGIEDTTEEATLSSRPKKKKNKKQRQSTYEESISEPHQSENMEHEANPEEAETEPVTEPVVVDSPEKSRRTSRSNDVAAGEEIITSSTKAKKDKDKKKKRNILLVEDEVNGPQPTVRNDIEPAEEATISESQPEAEATAKSISATALELEPKPEHDAAEKGMERLPAQSLTPVKHTEDVAHGASDETREVAQASPPAANEMGGVGEPFKSNAGGEAASHTETESGTAEGTNQSIPEDIPAMEEPDTIGPGLSFNKKSEKEKRKSKRKSAFEEEEPTIDVVDGPRIDNEVEMPQNDVPAAPNQSSISTEIQSESEWGFSSKRSKKKGKLGKAPTATDGTGTPGTATTNSNEEFASAMQTPIQRTASPELMDSVKAEQTALTAPEAGTADYFTPAPTKKKSKKDKKRKSLLPWTGNEDQTTEDASGTLTLALLPESEAPKTGLNLASAALAAGPKRFENSAEDKHEISTLPTESQVTTMEDTLESDARIIKQEPLRSEDDINVAAGTGELMFQSAGLDAAPNQYALNKKHDPTPISDQSPPLSTSTQPRDETLPSEIEVDPGQPSRNIADDSLPRLTESTDMISSPPETKTSAESENDQLTPSLREPDDSHEHDEPYGFVSAHSRVPEATRYQQDVFETDMITPEEQSTAAKIDEANTMTTTTIAASEGTDSKRGLEETDFDTNKDNSKRKKSKKDKKDKKSRKKSRISDGAEDTEPPKIELDQNEALEPGVFEAARDESTVISDAPEQLPENAEDLSDVSATTRERRKRRRSPPAWAGEEPEDLPRGRALTPPPEHDDIMDTALGIAAGLGFGAGENESTRESSRNVPSPARQPSSGWSFAKLDPITKLAHADTNRDSGVQFESPTLSSGQFITQRDSGYIPSPTIGHGEFSSTRDRQPDMNLRPPRPQSPTSSTEDVSKAVTSRQYVDQPASLETPRRKPSPVESTSKDRSSVLFNSSPAMPSPLNTDIRSRSPQPIASPLRRSPSIHGHHHSREELRQQKARISPRHEDSDQLASNLIDRSAAAPVTRAAFDSHSHNNPNRPYSPGKTTLNAINEDVHEPTSQAHPFSDPPASLTPRHSAENDSLAAAGLVAAAGAATFAAANDVSRDSPAPGAKSLGRTKSRTSSLRNLRSVSISPYDPANFASGSSQGPINTQSAGKAAVREREMAEIYDGYGSYPGSPRSPTRPPSIRRRQSMQQIRDLEAKLDQLASENRSLAEAKIVTEQQLEQAHFERNRNENATVAFNAQLQERDADIARLKQEVASLIAAHESLKQEHEQSLFSLRQNHEEAQSQWQDSLKELETLRSRHNELSTGMESIVRHEIDTALSEKNAEIQRLRGDLEASREKIRDLQSQILSRGADDVVVFHDEDYFDQACQKLCQQVQGWVLRFSKFSDLKLCRTTSEVRDEKIVDRFDNAILDGSDVDVYLADRVKRRDVFMSVVMTMIWEYVFTRYLFGMDRDQRQKLKQLEKNLGEVGPQSAIHQWRALTLTLLSKRESFKAQRESDTEAVAIEIFSTLSRFLPPPQHLEEQIVGSLRNVMRTAVELSIEMRTQRAEYIMLPPLQPEYDTNGDLARKVYFNASLMNERSGETTSNEELEREHAVVRMVLFPLVVKKGDDNGVGDEEIVVCPAQVLIARPDKGKRVKSSTRHASGGSDAKSLRAVSTHSLAMSGIEGNENMF</sequence>
<feature type="compositionally biased region" description="Low complexity" evidence="2">
    <location>
        <begin position="1994"/>
        <end position="2005"/>
    </location>
</feature>
<feature type="compositionally biased region" description="Polar residues" evidence="2">
    <location>
        <begin position="4241"/>
        <end position="4250"/>
    </location>
</feature>
<feature type="compositionally biased region" description="Basic and acidic residues" evidence="2">
    <location>
        <begin position="1654"/>
        <end position="1680"/>
    </location>
</feature>
<feature type="compositionally biased region" description="Polar residues" evidence="2">
    <location>
        <begin position="4516"/>
        <end position="4544"/>
    </location>
</feature>
<protein>
    <recommendedName>
        <fullName evidence="5">Involucrin repeat protein</fullName>
    </recommendedName>
</protein>
<feature type="region of interest" description="Disordered" evidence="2">
    <location>
        <begin position="1297"/>
        <end position="1429"/>
    </location>
</feature>
<feature type="compositionally biased region" description="Basic and acidic residues" evidence="2">
    <location>
        <begin position="1809"/>
        <end position="1824"/>
    </location>
</feature>
<feature type="compositionally biased region" description="Polar residues" evidence="2">
    <location>
        <begin position="4944"/>
        <end position="4954"/>
    </location>
</feature>
<evidence type="ECO:0000313" key="3">
    <source>
        <dbReference type="EMBL" id="KIW26609.1"/>
    </source>
</evidence>
<feature type="compositionally biased region" description="Low complexity" evidence="2">
    <location>
        <begin position="1740"/>
        <end position="1759"/>
    </location>
</feature>
<feature type="compositionally biased region" description="Polar residues" evidence="2">
    <location>
        <begin position="2077"/>
        <end position="2087"/>
    </location>
</feature>
<feature type="compositionally biased region" description="Low complexity" evidence="2">
    <location>
        <begin position="686"/>
        <end position="698"/>
    </location>
</feature>
<feature type="coiled-coil region" evidence="1">
    <location>
        <begin position="5779"/>
        <end position="5885"/>
    </location>
</feature>
<evidence type="ECO:0008006" key="5">
    <source>
        <dbReference type="Google" id="ProtNLM"/>
    </source>
</evidence>
<feature type="compositionally biased region" description="Basic and acidic residues" evidence="2">
    <location>
        <begin position="5198"/>
        <end position="5215"/>
    </location>
</feature>
<feature type="compositionally biased region" description="Polar residues" evidence="2">
    <location>
        <begin position="1309"/>
        <end position="1318"/>
    </location>
</feature>
<feature type="compositionally biased region" description="Polar residues" evidence="2">
    <location>
        <begin position="4431"/>
        <end position="4452"/>
    </location>
</feature>
<feature type="compositionally biased region" description="Basic residues" evidence="2">
    <location>
        <begin position="3323"/>
        <end position="3338"/>
    </location>
</feature>
<feature type="compositionally biased region" description="Basic and acidic residues" evidence="2">
    <location>
        <begin position="1687"/>
        <end position="1723"/>
    </location>
</feature>
<feature type="region of interest" description="Disordered" evidence="2">
    <location>
        <begin position="1446"/>
        <end position="1558"/>
    </location>
</feature>
<feature type="compositionally biased region" description="Low complexity" evidence="2">
    <location>
        <begin position="3340"/>
        <end position="3351"/>
    </location>
</feature>
<feature type="region of interest" description="Disordered" evidence="2">
    <location>
        <begin position="753"/>
        <end position="831"/>
    </location>
</feature>
<feature type="compositionally biased region" description="Polar residues" evidence="2">
    <location>
        <begin position="1885"/>
        <end position="1894"/>
    </location>
</feature>
<feature type="compositionally biased region" description="Basic and acidic residues" evidence="2">
    <location>
        <begin position="1476"/>
        <end position="1489"/>
    </location>
</feature>
<dbReference type="RefSeq" id="XP_016246825.1">
    <property type="nucleotide sequence ID" value="XM_016393406.1"/>
</dbReference>
<feature type="compositionally biased region" description="Low complexity" evidence="2">
    <location>
        <begin position="1549"/>
        <end position="1558"/>
    </location>
</feature>
<feature type="compositionally biased region" description="Basic residues" evidence="2">
    <location>
        <begin position="709"/>
        <end position="718"/>
    </location>
</feature>
<feature type="compositionally biased region" description="Basic and acidic residues" evidence="2">
    <location>
        <begin position="554"/>
        <end position="564"/>
    </location>
</feature>
<feature type="coiled-coil region" evidence="1">
    <location>
        <begin position="1062"/>
        <end position="1089"/>
    </location>
</feature>
<feature type="compositionally biased region" description="Low complexity" evidence="2">
    <location>
        <begin position="2207"/>
        <end position="2220"/>
    </location>
</feature>
<feature type="compositionally biased region" description="Basic and acidic residues" evidence="2">
    <location>
        <begin position="4986"/>
        <end position="4995"/>
    </location>
</feature>
<feature type="region of interest" description="Disordered" evidence="2">
    <location>
        <begin position="456"/>
        <end position="497"/>
    </location>
</feature>
<dbReference type="Proteomes" id="UP000054466">
    <property type="component" value="Unassembled WGS sequence"/>
</dbReference>
<dbReference type="PANTHER" id="PTHR40641">
    <property type="entry name" value="INVOLUCRIN REPEAT PROTEIN (AFU_ORTHOLOGUE AFUA_2G08060)"/>
    <property type="match status" value="1"/>
</dbReference>
<feature type="compositionally biased region" description="Polar residues" evidence="2">
    <location>
        <begin position="60"/>
        <end position="72"/>
    </location>
</feature>
<feature type="compositionally biased region" description="Basic and acidic residues" evidence="2">
    <location>
        <begin position="3973"/>
        <end position="3992"/>
    </location>
</feature>
<keyword evidence="4" id="KW-1185">Reference proteome</keyword>
<feature type="compositionally biased region" description="Basic residues" evidence="2">
    <location>
        <begin position="3685"/>
        <end position="3700"/>
    </location>
</feature>
<feature type="compositionally biased region" description="Basic residues" evidence="2">
    <location>
        <begin position="1"/>
        <end position="10"/>
    </location>
</feature>
<feature type="compositionally biased region" description="Polar residues" evidence="2">
    <location>
        <begin position="954"/>
        <end position="969"/>
    </location>
</feature>
<feature type="compositionally biased region" description="Polar residues" evidence="2">
    <location>
        <begin position="2642"/>
        <end position="2652"/>
    </location>
</feature>
<feature type="compositionally biased region" description="Low complexity" evidence="2">
    <location>
        <begin position="928"/>
        <end position="941"/>
    </location>
</feature>
<feature type="compositionally biased region" description="Low complexity" evidence="2">
    <location>
        <begin position="4201"/>
        <end position="4213"/>
    </location>
</feature>
<feature type="compositionally biased region" description="Acidic residues" evidence="2">
    <location>
        <begin position="788"/>
        <end position="798"/>
    </location>
</feature>
<feature type="region of interest" description="Disordered" evidence="2">
    <location>
        <begin position="4112"/>
        <end position="4222"/>
    </location>
</feature>
<evidence type="ECO:0000256" key="1">
    <source>
        <dbReference type="SAM" id="Coils"/>
    </source>
</evidence>
<gene>
    <name evidence="3" type="ORF">PV07_06428</name>
</gene>
<name>A0A0D2CSN4_9EURO</name>
<feature type="region of interest" description="Disordered" evidence="2">
    <location>
        <begin position="5702"/>
        <end position="5725"/>
    </location>
</feature>
<feature type="compositionally biased region" description="Polar residues" evidence="2">
    <location>
        <begin position="4753"/>
        <end position="4764"/>
    </location>
</feature>
<feature type="compositionally biased region" description="Basic and acidic residues" evidence="2">
    <location>
        <begin position="4679"/>
        <end position="4693"/>
    </location>
</feature>
<dbReference type="OrthoDB" id="5365701at2759"/>
<feature type="compositionally biased region" description="Polar residues" evidence="2">
    <location>
        <begin position="538"/>
        <end position="553"/>
    </location>
</feature>
<feature type="compositionally biased region" description="Basic and acidic residues" evidence="2">
    <location>
        <begin position="1617"/>
        <end position="1628"/>
    </location>
</feature>
<feature type="region of interest" description="Disordered" evidence="2">
    <location>
        <begin position="2042"/>
        <end position="2149"/>
    </location>
</feature>
<feature type="compositionally biased region" description="Low complexity" evidence="2">
    <location>
        <begin position="4832"/>
        <end position="4849"/>
    </location>
</feature>
<feature type="compositionally biased region" description="Basic and acidic residues" evidence="2">
    <location>
        <begin position="480"/>
        <end position="494"/>
    </location>
</feature>
<feature type="region of interest" description="Disordered" evidence="2">
    <location>
        <begin position="230"/>
        <end position="288"/>
    </location>
</feature>
<feature type="compositionally biased region" description="Basic and acidic residues" evidence="2">
    <location>
        <begin position="3794"/>
        <end position="3811"/>
    </location>
</feature>
<feature type="region of interest" description="Disordered" evidence="2">
    <location>
        <begin position="2162"/>
        <end position="2220"/>
    </location>
</feature>
<feature type="compositionally biased region" description="Basic residues" evidence="2">
    <location>
        <begin position="3245"/>
        <end position="3255"/>
    </location>
</feature>
<evidence type="ECO:0000313" key="4">
    <source>
        <dbReference type="Proteomes" id="UP000054466"/>
    </source>
</evidence>
<feature type="compositionally biased region" description="Polar residues" evidence="2">
    <location>
        <begin position="2053"/>
        <end position="2063"/>
    </location>
</feature>
<feature type="region of interest" description="Disordered" evidence="2">
    <location>
        <begin position="529"/>
        <end position="600"/>
    </location>
</feature>
<feature type="compositionally biased region" description="Basic residues" evidence="2">
    <location>
        <begin position="4925"/>
        <end position="4937"/>
    </location>
</feature>
<dbReference type="STRING" id="569365.A0A0D2CSN4"/>
<feature type="compositionally biased region" description="Basic and acidic residues" evidence="2">
    <location>
        <begin position="1037"/>
        <end position="1061"/>
    </location>
</feature>
<feature type="compositionally biased region" description="Polar residues" evidence="2">
    <location>
        <begin position="2897"/>
        <end position="2923"/>
    </location>
</feature>
<organism evidence="3 4">
    <name type="scientific">Cladophialophora immunda</name>
    <dbReference type="NCBI Taxonomy" id="569365"/>
    <lineage>
        <taxon>Eukaryota</taxon>
        <taxon>Fungi</taxon>
        <taxon>Dikarya</taxon>
        <taxon>Ascomycota</taxon>
        <taxon>Pezizomycotina</taxon>
        <taxon>Eurotiomycetes</taxon>
        <taxon>Chaetothyriomycetidae</taxon>
        <taxon>Chaetothyriales</taxon>
        <taxon>Herpotrichiellaceae</taxon>
        <taxon>Cladophialophora</taxon>
    </lineage>
</organism>
<feature type="compositionally biased region" description="Basic and acidic residues" evidence="2">
    <location>
        <begin position="2294"/>
        <end position="2315"/>
    </location>
</feature>
<feature type="compositionally biased region" description="Polar residues" evidence="2">
    <location>
        <begin position="5386"/>
        <end position="5406"/>
    </location>
</feature>